<name>T1HY51_RHOPR</name>
<dbReference type="InterPro" id="IPR026203">
    <property type="entry name" value="IHABP"/>
</dbReference>
<feature type="coiled-coil region" evidence="4">
    <location>
        <begin position="828"/>
        <end position="1140"/>
    </location>
</feature>
<evidence type="ECO:0000313" key="8">
    <source>
        <dbReference type="Proteomes" id="UP000015103"/>
    </source>
</evidence>
<dbReference type="Gene3D" id="1.10.287.1490">
    <property type="match status" value="1"/>
</dbReference>
<keyword evidence="4" id="KW-0175">Coiled coil</keyword>
<evidence type="ECO:0000313" key="7">
    <source>
        <dbReference type="EnsemblMetazoa" id="RPRC008971-PA"/>
    </source>
</evidence>
<dbReference type="Pfam" id="PF15908">
    <property type="entry name" value="HMMR_C"/>
    <property type="match status" value="1"/>
</dbReference>
<feature type="coiled-coil region" evidence="4">
    <location>
        <begin position="405"/>
        <end position="495"/>
    </location>
</feature>
<accession>T1HY51</accession>
<dbReference type="EnsemblMetazoa" id="RPRC008971-RA">
    <property type="protein sequence ID" value="RPRC008971-PA"/>
    <property type="gene ID" value="RPRC008971"/>
</dbReference>
<dbReference type="eggNOG" id="ENOG502QQJM">
    <property type="taxonomic scope" value="Eukaryota"/>
</dbReference>
<sequence>MSFPKAKILRFNEEMTCAPPPGKYDPKFESKVKGAVIEKSKRFLEPKIEPAMSIESLDSASTCSHHQFRTPQLPKKKIPATPRSAIEHGRSVYRTPTGGMASTSKSKKKLEDVFKFETEKNLIEQINELQRVHSSQLIEKDEELNSLHSEITELKSNFNKKEELHENEIKNVRLEYNNEINKLKHELENTLDDMKKDRVKHEEMVRELKSQINILEENVKNSNAINNELEYRLADHQLSLIEMKNEYFSLQEELKDAKIKMEKLIEEHKAELAKAKDRHSEELEGIATAAELNVELVTRKMGERLKALEAELDIERMEHQVEFTCKIEQISEEVKKKANNFDLQATTILENVKLMADEYDKKIKDLVESLNTCTEINENKLSDYIHISEELESQKAVNLEQKITIVDLQDKVDVLNIDLEKLRKQCKKYEIVQSEASKTIQVLSKRLYESESEVERLNETQEELTLRKDALEEKIRALLNENKELKVNISDLQLTIVGQVKEVEANLVAKVDTYRRLVVDETQKFKSSLDEKQRTIEMMLGEIDFYRNKANEGAEYISLYQSRISNYKDEISELSLKFNDIEDDYNDKLNAQKSLYSELLKDFERLKISSAAKEEELKNTIETVNADKTSLEKQLEEKIQAVGDLEKEVEECKQKLSKAEQDILLMEETGFENERHIEELALKLDHYTDCAQKTTAQVNNLTKQIEAKNEEINQLEQDIADKDLKIASLSAELLESKNYVQSMTEHVVQLMNELTEKDRQCDSLNHEIEMKSATLIQVSEEYEKMKEMYDAETKRTKEIEKDFHESQRDNEKYVDELISELVLEKERCTELAHNLDQYKANNKKLEAQQKNLNPIEFSEVINKYEQTEARLTEENNQLIEENKSFMDKLDEYKQSMKQLEEEKHGLEAKIKEINNEKDGLVEMIKRQWEEMELLTNEIESQHEQIDELKQARHDNIEDERAIYQAELQNEIFALQQSLNDTQKMVIQLKSREEDFVYKLKSAEADLNDAENENELRDKKIKELAEKNSEYLSQIEALEKRKHEYKTYLEELEEEINQMKQTNSALLEENESFKSKCVCQRDQSKYMLLQERINELESRNIELENIIGPFKEQLVQFESERAALLSKTENTEKELKALAIEHAKTLGHQNHKQKIKHVVHLTETICELKKEMEKLRIENGKLRQTLVEQQHKDGTLRKSGLIRPTVRVGRIDKENNTNKSEATSPLSKSKERQSSPASTALKQRNGH</sequence>
<dbReference type="HOGENOM" id="CLU_269642_0_0_1"/>
<dbReference type="GO" id="GO:0005819">
    <property type="term" value="C:spindle"/>
    <property type="evidence" value="ECO:0007669"/>
    <property type="project" value="UniProtKB-SubCell"/>
</dbReference>
<evidence type="ECO:0000256" key="1">
    <source>
        <dbReference type="ARBA" id="ARBA00004186"/>
    </source>
</evidence>
<dbReference type="VEuPathDB" id="VectorBase:RPRC008971"/>
<proteinExistence type="predicted"/>
<protein>
    <submittedName>
        <fullName evidence="7">HMMR_C domain-containing protein</fullName>
    </submittedName>
</protein>
<evidence type="ECO:0000256" key="4">
    <source>
        <dbReference type="SAM" id="Coils"/>
    </source>
</evidence>
<feature type="compositionally biased region" description="Polar residues" evidence="5">
    <location>
        <begin position="1233"/>
        <end position="1246"/>
    </location>
</feature>
<feature type="compositionally biased region" description="Polar residues" evidence="5">
    <location>
        <begin position="1216"/>
        <end position="1226"/>
    </location>
</feature>
<evidence type="ECO:0000259" key="6">
    <source>
        <dbReference type="Pfam" id="PF15908"/>
    </source>
</evidence>
<reference evidence="7" key="1">
    <citation type="submission" date="2015-05" db="UniProtKB">
        <authorList>
            <consortium name="EnsemblMetazoa"/>
        </authorList>
    </citation>
    <scope>IDENTIFICATION</scope>
</reference>
<feature type="coiled-coil region" evidence="4">
    <location>
        <begin position="529"/>
        <end position="584"/>
    </location>
</feature>
<dbReference type="Proteomes" id="UP000015103">
    <property type="component" value="Unassembled WGS sequence"/>
</dbReference>
<evidence type="ECO:0000256" key="2">
    <source>
        <dbReference type="ARBA" id="ARBA00022490"/>
    </source>
</evidence>
<feature type="coiled-coil region" evidence="4">
    <location>
        <begin position="614"/>
        <end position="802"/>
    </location>
</feature>
<feature type="region of interest" description="Disordered" evidence="5">
    <location>
        <begin position="1206"/>
        <end position="1246"/>
    </location>
</feature>
<dbReference type="RefSeq" id="XP_073996382.1">
    <property type="nucleotide sequence ID" value="XM_074140281.1"/>
</dbReference>
<dbReference type="InterPro" id="IPR031794">
    <property type="entry name" value="HMMR_C"/>
</dbReference>
<dbReference type="EMBL" id="ACPB03023526">
    <property type="status" value="NOT_ANNOTATED_CDS"/>
    <property type="molecule type" value="Genomic_DNA"/>
</dbReference>
<evidence type="ECO:0000256" key="3">
    <source>
        <dbReference type="ARBA" id="ARBA00023212"/>
    </source>
</evidence>
<dbReference type="AlphaFoldDB" id="T1HY51"/>
<keyword evidence="2" id="KW-0963">Cytoplasm</keyword>
<dbReference type="PANTHER" id="PTHR18956:SF6">
    <property type="entry name" value="HYALURONAN MEDIATED MOTILITY RECEPTOR"/>
    <property type="match status" value="1"/>
</dbReference>
<dbReference type="GO" id="GO:0005540">
    <property type="term" value="F:hyaluronic acid binding"/>
    <property type="evidence" value="ECO:0007669"/>
    <property type="project" value="InterPro"/>
</dbReference>
<evidence type="ECO:0000256" key="5">
    <source>
        <dbReference type="SAM" id="MobiDB-lite"/>
    </source>
</evidence>
<dbReference type="RefSeq" id="XP_073996381.1">
    <property type="nucleotide sequence ID" value="XM_074140280.1"/>
</dbReference>
<dbReference type="GeneID" id="141460359"/>
<dbReference type="PANTHER" id="PTHR18956">
    <property type="entry name" value="HYALURONAN MEDIATED MOTILITY RECEPTOR"/>
    <property type="match status" value="1"/>
</dbReference>
<dbReference type="InParanoid" id="T1HY51"/>
<dbReference type="STRING" id="13249.T1HY51"/>
<feature type="domain" description="Hyaluronan-mediated motility receptor C-terminal" evidence="6">
    <location>
        <begin position="1080"/>
        <end position="1189"/>
    </location>
</feature>
<comment type="subcellular location">
    <subcellularLocation>
        <location evidence="1">Cytoplasm</location>
        <location evidence="1">Cytoskeleton</location>
        <location evidence="1">Spindle</location>
    </subcellularLocation>
</comment>
<keyword evidence="3" id="KW-0206">Cytoskeleton</keyword>
<organism evidence="7 8">
    <name type="scientific">Rhodnius prolixus</name>
    <name type="common">Triatomid bug</name>
    <dbReference type="NCBI Taxonomy" id="13249"/>
    <lineage>
        <taxon>Eukaryota</taxon>
        <taxon>Metazoa</taxon>
        <taxon>Ecdysozoa</taxon>
        <taxon>Arthropoda</taxon>
        <taxon>Hexapoda</taxon>
        <taxon>Insecta</taxon>
        <taxon>Pterygota</taxon>
        <taxon>Neoptera</taxon>
        <taxon>Paraneoptera</taxon>
        <taxon>Hemiptera</taxon>
        <taxon>Heteroptera</taxon>
        <taxon>Panheteroptera</taxon>
        <taxon>Cimicomorpha</taxon>
        <taxon>Reduviidae</taxon>
        <taxon>Triatominae</taxon>
        <taxon>Rhodnius</taxon>
    </lineage>
</organism>
<keyword evidence="8" id="KW-1185">Reference proteome</keyword>
<dbReference type="OMA" id="YIHISEE"/>
<feature type="coiled-coil region" evidence="4">
    <location>
        <begin position="137"/>
        <end position="285"/>
    </location>
</feature>